<dbReference type="Pfam" id="PF01369">
    <property type="entry name" value="Sec7"/>
    <property type="match status" value="1"/>
</dbReference>
<dbReference type="CDD" id="cd00171">
    <property type="entry name" value="Sec7"/>
    <property type="match status" value="1"/>
</dbReference>
<dbReference type="GO" id="GO:0005085">
    <property type="term" value="F:guanyl-nucleotide exchange factor activity"/>
    <property type="evidence" value="ECO:0007669"/>
    <property type="project" value="InterPro"/>
</dbReference>
<evidence type="ECO:0000259" key="7">
    <source>
        <dbReference type="PROSITE" id="PS50190"/>
    </source>
</evidence>
<feature type="compositionally biased region" description="Acidic residues" evidence="6">
    <location>
        <begin position="414"/>
        <end position="423"/>
    </location>
</feature>
<dbReference type="GO" id="GO:0030663">
    <property type="term" value="C:COPI-coated vesicle membrane"/>
    <property type="evidence" value="ECO:0007669"/>
    <property type="project" value="UniProtKB-SubCell"/>
</dbReference>
<feature type="region of interest" description="Disordered" evidence="6">
    <location>
        <begin position="364"/>
        <end position="429"/>
    </location>
</feature>
<feature type="compositionally biased region" description="Basic and acidic residues" evidence="6">
    <location>
        <begin position="54"/>
        <end position="75"/>
    </location>
</feature>
<dbReference type="InterPro" id="IPR032691">
    <property type="entry name" value="Mon2/Sec7/BIG1-like_HUS"/>
</dbReference>
<feature type="compositionally biased region" description="Basic and acidic residues" evidence="6">
    <location>
        <begin position="18"/>
        <end position="33"/>
    </location>
</feature>
<dbReference type="PANTHER" id="PTHR10663">
    <property type="entry name" value="GUANYL-NUCLEOTIDE EXCHANGE FACTOR"/>
    <property type="match status" value="1"/>
</dbReference>
<dbReference type="InterPro" id="IPR015403">
    <property type="entry name" value="Mon2/Sec7/BIG1-like_HDS"/>
</dbReference>
<dbReference type="FunFam" id="1.10.220.20:FF:000002">
    <property type="entry name" value="Brefeldin A-inhibited guanine nucleotide-exchange protein 1"/>
    <property type="match status" value="1"/>
</dbReference>
<dbReference type="PROSITE" id="PS50190">
    <property type="entry name" value="SEC7"/>
    <property type="match status" value="1"/>
</dbReference>
<name>A0A3M6YRX5_HORWE</name>
<dbReference type="GO" id="GO:0015031">
    <property type="term" value="P:protein transport"/>
    <property type="evidence" value="ECO:0007669"/>
    <property type="project" value="UniProtKB-KW"/>
</dbReference>
<feature type="compositionally biased region" description="Polar residues" evidence="6">
    <location>
        <begin position="470"/>
        <end position="491"/>
    </location>
</feature>
<feature type="compositionally biased region" description="Basic and acidic residues" evidence="6">
    <location>
        <begin position="779"/>
        <end position="801"/>
    </location>
</feature>
<dbReference type="EMBL" id="QWIL01001260">
    <property type="protein sequence ID" value="RMY05521.1"/>
    <property type="molecule type" value="Genomic_DNA"/>
</dbReference>
<dbReference type="InterPro" id="IPR045518">
    <property type="entry name" value="2EXR"/>
</dbReference>
<evidence type="ECO:0000256" key="5">
    <source>
        <dbReference type="ARBA" id="ARBA00060451"/>
    </source>
</evidence>
<feature type="region of interest" description="Disordered" evidence="6">
    <location>
        <begin position="443"/>
        <end position="497"/>
    </location>
</feature>
<evidence type="ECO:0000256" key="1">
    <source>
        <dbReference type="ARBA" id="ARBA00022448"/>
    </source>
</evidence>
<comment type="subcellular location">
    <subcellularLocation>
        <location evidence="5">Cytoplasmic vesicle</location>
        <location evidence="5">COPI-coated vesicle membrane</location>
    </subcellularLocation>
</comment>
<dbReference type="VEuPathDB" id="FungiDB:BTJ68_08303"/>
<sequence>MADEEQKAATSQQPDQPDETRQSLDTNEPAREQEDADDTQDSKHDGDETGGDTGEERGEDESARNETEKIDEPRTEATAPIPDDVTEKASTPPQALSQADEPVPDPEPLPEPEVTGHDTPSDAQTQEATPTASVPETPASEAPNPIPQTVASRARTDSASTTMTNSSATTRGATRSSMVFVVTALESIAASKDARKRKPLQDSTQRALSAIRSASGDASQISPEIMFEPLNLATEANTVTVVTTALDCIGKLISYSYFSAPPSSNAEGQPQKTPLIERAIDTICDCFQGEATPNEVQMQIIKSLLAAILNDKIVVHGAGLLKSVRQTYNIFLLSKSSANQQIAQGTLVQMVNTVFERVKVRLAHKSARDHSSEHSLNRGSSSELALANGEGSPTEDAPDGDEDEVSALPPEVEGSADPESSAENEERRQKMTLATFETRRSFDDANIADSAPTTVSRAKRRRQTIKDGQGSRTGSGQDIPSINIQTESGAFSTEDEEEDEIYIKDAFLVFRAMCKLSTKALRPEEAVDLKSQGMRSKLLSLHIIHTVLFNHSQVFTDKNATIRASGSGEATGFTQAVKQYLCLSLSRNGASSTQKVFEVAAEVFWLITKFLRPQLKRELEVFLKEIYLAILEKRAAPSWQKSYIVQYLFRRVCDDGRCLVELYLNYDCDRQALDNMYQRIIEHISRLAGQPVQVNGLQQQAYLESLSKKETGSDWRERGTLPPSLATANMTEPLRYQSGEEVPPEYALKMQSLETLAGALRSLVSWGQQGMNGEASGENIHDSEAARGSVDDLRESLDTRGDGSSMGAPPTPTVNSIEGAQSSSDAAGTPIAEDDPAELEKVKQRKTALNNAIRQFNFKPKRGLKALLKDGFIPSSSPQDIASFMSNNERINKKSLGEFLGEGDEENIKIMHAFVDFMDFSRTRFVDALRRFLQAFRLPGEAQKIDRLMLKFAERYTTGNPAAFANADTAYVLAYSVIMLNTDQHSAQVKNRMTPEDFIKNNRGINDNADLPEDYLRGIFEEISHNEIVLDTERETAANLGFAQQGQQGGGVMSALANVGRDLQREAYAQASDEMSNRTEQLFRSLLRAQKRTAAGGSAPGLGGPAVKGGSRFLTTSSSKHVGPMFEVTWMSFLTALSGSAQETQNLETIHLCMSGQKLAIRIACLFDLEDPRQAFVSSLASSTNLYNLSEMRAKNVEALRALLEVAQTEGNMLKESWRDVLTCISQLDRFQLISSGVEEGAVPDMLRASNAGNQMNGAAGRKSVQLQRRQTSRTPTSGSYAAEVAEEARNADTVRAVDRIFTSTAVLSGDAIVHFVRALTQVSWQEIQSSGQSDSPRTYSLQKLVEISGYNMLRVRFEWTNIWQVLGQHFIDVGCHNNTHVVFFALNSLRQLSMRFLEIEELPGFKFQKDFLKPFELILSNASQVAVKDMVLRCLIQMIQAKGDMIRSGWRTMFGVFTVAAREHYESIVNLAFDNVTSVYNNRFGVVISQGALADLVVCLTEFSKNMKFQKKSLQAIETLRSSVPKMLRTPECPLSQKVDVQKDAPTAEGLPKQPSRQTQEEQYWFPVLFAFHDVLMTGEDLEVRSRALNYLFEILTKYGGGFPRDFWDTLWRQLLYPIFMVLKDRKAVNQESTNHEELSVWLSTTLIQALRNMITLFTHFFDSLEYMLDRFLDLLALCICQENDTLARIGSNCLQQLILQNVKKFSPVHWEKIVGSFVDLFARTEARELFSAATASSYRRESETVNGLSDTPAPSSGDDSASISSANALRINGLSDPTSSEVSTVNGDSRSATTNTGNSDSLTLGTEHSPSPSRKPSELEDFASTGPKQQQAPVVVTAARRRYFNQIITKCVLQLLMIETVSELFNNDSVYASIPSHLLLRLMALLKKSYHFAKRFNEDRDLRTRLFREGFMKQPPNLLKQESGSASVYVLILLRMYADTSEERAASRPETEAALIPLCSDILASYISLDEETQQRNIVTWRPVVIDVLQGYTGFAPPEFSKHVATFAPLAVGLMNRDMGPDLQRAVQELWQRVCEVQLGIEKMPEMAPAIPAPTSPRATVFGGRRGIVDTVFERQQQIILSLGYAESSASYKENGWHFPPLGPVENSERGSYDAMAGLHVKAFHVTDQDSQPPEPELGNPSGVTTLSRRFAHHHHTSCFWLSIPQHRHLSTFWAVLPPRKMARKKTKPKRSFRNTPGPLSLEAIHKVIDSSSLAQYLERMKRLQGGPLVDIDSDKYVVTDRLLGKEPKLLGRFLKGHESEAAAVFEQSVVCLKDDSERLRQSKAVERQLTIRSAHPSQPRPSLDHFPFMDLPPELRKMVLQFSLQDGKPIGIRSHKPSSLDRNLRYPIRFPLMTSAFAGLRWNSISNRWTRIPSNNIPSLMRVSKQIREESAPIVYGDHVFHFRWMDDCHIFLHSIGKEMRFYLRRLYLDDFHLVHARHAFHLLTDARDLQTLEFGPRAVLKLVGCVYLTGDEMVLTWIAQAAKPLLQSMQAKVIASPQDRTTTDPLSLIRFHKRAKFQSPAPKFKKTSKNQPDPDAAGQLACNNEELLIYKP</sequence>
<feature type="region of interest" description="Disordered" evidence="6">
    <location>
        <begin position="1743"/>
        <end position="1833"/>
    </location>
</feature>
<evidence type="ECO:0000256" key="2">
    <source>
        <dbReference type="ARBA" id="ARBA00022490"/>
    </source>
</evidence>
<keyword evidence="3" id="KW-0653">Protein transport</keyword>
<feature type="region of interest" description="Disordered" evidence="6">
    <location>
        <begin position="2521"/>
        <end position="2542"/>
    </location>
</feature>
<keyword evidence="2" id="KW-0963">Cytoplasm</keyword>
<dbReference type="Pfam" id="PF16213">
    <property type="entry name" value="DCB"/>
    <property type="match status" value="1"/>
</dbReference>
<reference evidence="8 9" key="1">
    <citation type="journal article" date="2018" name="BMC Genomics">
        <title>Genomic evidence for intraspecific hybridization in a clonal and extremely halotolerant yeast.</title>
        <authorList>
            <person name="Gostincar C."/>
            <person name="Stajich J.E."/>
            <person name="Zupancic J."/>
            <person name="Zalar P."/>
            <person name="Gunde-Cimerman N."/>
        </authorList>
    </citation>
    <scope>NUCLEOTIDE SEQUENCE [LARGE SCALE GENOMIC DNA]</scope>
    <source>
        <strain evidence="8 9">EXF-6669</strain>
    </source>
</reference>
<dbReference type="GO" id="GO:0032012">
    <property type="term" value="P:regulation of ARF protein signal transduction"/>
    <property type="evidence" value="ECO:0007669"/>
    <property type="project" value="InterPro"/>
</dbReference>
<dbReference type="Gene3D" id="1.10.1000.11">
    <property type="entry name" value="Arf Nucleotide-binding Site Opener,domain 2"/>
    <property type="match status" value="1"/>
</dbReference>
<dbReference type="InterPro" id="IPR035999">
    <property type="entry name" value="Sec7_dom_sf"/>
</dbReference>
<proteinExistence type="predicted"/>
<feature type="compositionally biased region" description="Low complexity" evidence="6">
    <location>
        <begin position="157"/>
        <end position="172"/>
    </location>
</feature>
<feature type="domain" description="SEC7" evidence="7">
    <location>
        <begin position="838"/>
        <end position="1026"/>
    </location>
</feature>
<feature type="compositionally biased region" description="Basic and acidic residues" evidence="6">
    <location>
        <begin position="366"/>
        <end position="376"/>
    </location>
</feature>
<feature type="compositionally biased region" description="Acidic residues" evidence="6">
    <location>
        <begin position="396"/>
        <end position="405"/>
    </location>
</feature>
<feature type="compositionally biased region" description="Low complexity" evidence="6">
    <location>
        <begin position="1751"/>
        <end position="1768"/>
    </location>
</feature>
<gene>
    <name evidence="8" type="ORF">D0867_09998</name>
</gene>
<evidence type="ECO:0000256" key="6">
    <source>
        <dbReference type="SAM" id="MobiDB-lite"/>
    </source>
</evidence>
<dbReference type="InterPro" id="IPR000904">
    <property type="entry name" value="Sec7_dom"/>
</dbReference>
<feature type="compositionally biased region" description="Polar residues" evidence="6">
    <location>
        <begin position="813"/>
        <end position="826"/>
    </location>
</feature>
<protein>
    <recommendedName>
        <fullName evidence="7">SEC7 domain-containing protein</fullName>
    </recommendedName>
</protein>
<dbReference type="FunFam" id="1.10.1000.11:FF:000003">
    <property type="entry name" value="Brefeldin A-inhibited guanine nucleotide-exchange protein 1"/>
    <property type="match status" value="1"/>
</dbReference>
<dbReference type="Proteomes" id="UP000271337">
    <property type="component" value="Unassembled WGS sequence"/>
</dbReference>
<feature type="compositionally biased region" description="Polar residues" evidence="6">
    <location>
        <begin position="1265"/>
        <end position="1280"/>
    </location>
</feature>
<dbReference type="Gene3D" id="1.10.220.20">
    <property type="match status" value="1"/>
</dbReference>
<dbReference type="InterPro" id="IPR032629">
    <property type="entry name" value="DCB_dom"/>
</dbReference>
<feature type="compositionally biased region" description="Polar residues" evidence="6">
    <location>
        <begin position="1777"/>
        <end position="1816"/>
    </location>
</feature>
<dbReference type="SUPFAM" id="SSF48425">
    <property type="entry name" value="Sec7 domain"/>
    <property type="match status" value="1"/>
</dbReference>
<keyword evidence="4" id="KW-0472">Membrane</keyword>
<evidence type="ECO:0000313" key="9">
    <source>
        <dbReference type="Proteomes" id="UP000271337"/>
    </source>
</evidence>
<evidence type="ECO:0000313" key="8">
    <source>
        <dbReference type="EMBL" id="RMY05521.1"/>
    </source>
</evidence>
<feature type="compositionally biased region" description="Polar residues" evidence="6">
    <location>
        <begin position="121"/>
        <end position="134"/>
    </location>
</feature>
<keyword evidence="1" id="KW-0813">Transport</keyword>
<dbReference type="InterPro" id="IPR016024">
    <property type="entry name" value="ARM-type_fold"/>
</dbReference>
<comment type="caution">
    <text evidence="8">The sequence shown here is derived from an EMBL/GenBank/DDBJ whole genome shotgun (WGS) entry which is preliminary data.</text>
</comment>
<dbReference type="Pfam" id="PF20150">
    <property type="entry name" value="2EXR"/>
    <property type="match status" value="1"/>
</dbReference>
<dbReference type="PANTHER" id="PTHR10663:SF375">
    <property type="entry name" value="LD29171P"/>
    <property type="match status" value="1"/>
</dbReference>
<dbReference type="Pfam" id="PF20252">
    <property type="entry name" value="BIG2_C"/>
    <property type="match status" value="1"/>
</dbReference>
<dbReference type="Pfam" id="PF12783">
    <property type="entry name" value="Sec7-like_HUS"/>
    <property type="match status" value="1"/>
</dbReference>
<feature type="region of interest" description="Disordered" evidence="6">
    <location>
        <begin position="1252"/>
        <end position="1280"/>
    </location>
</feature>
<evidence type="ECO:0000256" key="3">
    <source>
        <dbReference type="ARBA" id="ARBA00022927"/>
    </source>
</evidence>
<dbReference type="InterPro" id="IPR023394">
    <property type="entry name" value="Sec7_C_sf"/>
</dbReference>
<feature type="region of interest" description="Disordered" evidence="6">
    <location>
        <begin position="1"/>
        <end position="172"/>
    </location>
</feature>
<dbReference type="InterPro" id="IPR046455">
    <property type="entry name" value="Sec7/BIG1-like_C"/>
</dbReference>
<feature type="region of interest" description="Disordered" evidence="6">
    <location>
        <begin position="191"/>
        <end position="215"/>
    </location>
</feature>
<dbReference type="SMART" id="SM00222">
    <property type="entry name" value="Sec7"/>
    <property type="match status" value="1"/>
</dbReference>
<accession>A0A3M6YRX5</accession>
<organism evidence="8 9">
    <name type="scientific">Hortaea werneckii</name>
    <name type="common">Black yeast</name>
    <name type="synonym">Cladosporium werneckii</name>
    <dbReference type="NCBI Taxonomy" id="91943"/>
    <lineage>
        <taxon>Eukaryota</taxon>
        <taxon>Fungi</taxon>
        <taxon>Dikarya</taxon>
        <taxon>Ascomycota</taxon>
        <taxon>Pezizomycotina</taxon>
        <taxon>Dothideomycetes</taxon>
        <taxon>Dothideomycetidae</taxon>
        <taxon>Mycosphaerellales</taxon>
        <taxon>Teratosphaeriaceae</taxon>
        <taxon>Hortaea</taxon>
    </lineage>
</organism>
<dbReference type="OrthoDB" id="18431at2759"/>
<feature type="compositionally biased region" description="Polar residues" evidence="6">
    <location>
        <begin position="88"/>
        <end position="97"/>
    </location>
</feature>
<dbReference type="Pfam" id="PF09324">
    <property type="entry name" value="Sec7-like_HDS"/>
    <property type="match status" value="1"/>
</dbReference>
<evidence type="ECO:0000256" key="4">
    <source>
        <dbReference type="ARBA" id="ARBA00023136"/>
    </source>
</evidence>
<dbReference type="SUPFAM" id="SSF48371">
    <property type="entry name" value="ARM repeat"/>
    <property type="match status" value="1"/>
</dbReference>
<feature type="region of interest" description="Disordered" evidence="6">
    <location>
        <begin position="770"/>
        <end position="831"/>
    </location>
</feature>